<protein>
    <submittedName>
        <fullName evidence="1">Uncharacterized protein</fullName>
    </submittedName>
</protein>
<organism evidence="1 2">
    <name type="scientific">Algoriphagus antarcticus</name>
    <dbReference type="NCBI Taxonomy" id="238540"/>
    <lineage>
        <taxon>Bacteria</taxon>
        <taxon>Pseudomonadati</taxon>
        <taxon>Bacteroidota</taxon>
        <taxon>Cytophagia</taxon>
        <taxon>Cytophagales</taxon>
        <taxon>Cyclobacteriaceae</taxon>
        <taxon>Algoriphagus</taxon>
    </lineage>
</organism>
<reference evidence="1 2" key="1">
    <citation type="submission" date="2018-08" db="EMBL/GenBank/DDBJ databases">
        <title>Genomic Encyclopedia of Archaeal and Bacterial Type Strains, Phase II (KMG-II): from individual species to whole genera.</title>
        <authorList>
            <person name="Goeker M."/>
        </authorList>
    </citation>
    <scope>NUCLEOTIDE SEQUENCE [LARGE SCALE GENOMIC DNA]</scope>
    <source>
        <strain evidence="1 2">DSM 15986</strain>
    </source>
</reference>
<dbReference type="EMBL" id="QUNF01000044">
    <property type="protein sequence ID" value="REG77495.1"/>
    <property type="molecule type" value="Genomic_DNA"/>
</dbReference>
<evidence type="ECO:0000313" key="1">
    <source>
        <dbReference type="EMBL" id="REG77495.1"/>
    </source>
</evidence>
<keyword evidence="2" id="KW-1185">Reference proteome</keyword>
<comment type="caution">
    <text evidence="1">The sequence shown here is derived from an EMBL/GenBank/DDBJ whole genome shotgun (WGS) entry which is preliminary data.</text>
</comment>
<name>A0A3E0D5W2_9BACT</name>
<dbReference type="AlphaFoldDB" id="A0A3E0D5W2"/>
<accession>A0A3E0D5W2</accession>
<dbReference type="Proteomes" id="UP000256405">
    <property type="component" value="Unassembled WGS sequence"/>
</dbReference>
<sequence length="149" mass="17183">MILPKYPLSSSSQLMTFEFESEGKFGKVAKLVAYQPTNLKGVYNLAFGDKNTETGQINDRVITDNGDRDKVLATVAATVYAFTDKYSDSWVYLIGSTKSRTRLYRMGIAKFLEELNQDFEVYGQLNDSWEKFRRDTEFEGFLVRRKQIN</sequence>
<dbReference type="InterPro" id="IPR053865">
    <property type="entry name" value="DUF6934"/>
</dbReference>
<proteinExistence type="predicted"/>
<gene>
    <name evidence="1" type="ORF">C8N25_14421</name>
</gene>
<dbReference type="Pfam" id="PF22028">
    <property type="entry name" value="DUF6934"/>
    <property type="match status" value="1"/>
</dbReference>
<dbReference type="RefSeq" id="WP_205635924.1">
    <property type="nucleotide sequence ID" value="NZ_MSSW01000102.1"/>
</dbReference>
<evidence type="ECO:0000313" key="2">
    <source>
        <dbReference type="Proteomes" id="UP000256405"/>
    </source>
</evidence>